<dbReference type="RefSeq" id="WP_105577148.1">
    <property type="nucleotide sequence ID" value="NZ_JAWHXQ010000008.1"/>
</dbReference>
<sequence length="139" mass="16523">MSKKLTKKEKTMILDTIWGWDDSSITWEHLCDECSTFLKSRPSRQALSYHKEIADAFKSKKKGIANDMNRFKKPSSLGNASKIIFNLESRIKSLEEENNNLKQKFILWQFNAYRYDIKEHQLDEPLPKIDRRRDDGLRR</sequence>
<name>A0AAE4SJ42_9ENTR</name>
<organism evidence="2 3">
    <name type="scientific">Klebsiella quasipneumoniae subsp. similipneumoniae</name>
    <dbReference type="NCBI Taxonomy" id="1463164"/>
    <lineage>
        <taxon>Bacteria</taxon>
        <taxon>Pseudomonadati</taxon>
        <taxon>Pseudomonadota</taxon>
        <taxon>Gammaproteobacteria</taxon>
        <taxon>Enterobacterales</taxon>
        <taxon>Enterobacteriaceae</taxon>
        <taxon>Klebsiella/Raoultella group</taxon>
        <taxon>Klebsiella</taxon>
        <taxon>Klebsiella pneumoniae complex</taxon>
    </lineage>
</organism>
<accession>A0AAE4SJ42</accession>
<dbReference type="Proteomes" id="UP001187239">
    <property type="component" value="Unassembled WGS sequence"/>
</dbReference>
<evidence type="ECO:0000256" key="1">
    <source>
        <dbReference type="SAM" id="Coils"/>
    </source>
</evidence>
<keyword evidence="1" id="KW-0175">Coiled coil</keyword>
<dbReference type="EMBL" id="JAWHXQ010000008">
    <property type="protein sequence ID" value="MDV0612098.1"/>
    <property type="molecule type" value="Genomic_DNA"/>
</dbReference>
<feature type="coiled-coil region" evidence="1">
    <location>
        <begin position="77"/>
        <end position="104"/>
    </location>
</feature>
<evidence type="ECO:0000313" key="3">
    <source>
        <dbReference type="Proteomes" id="UP001187239"/>
    </source>
</evidence>
<dbReference type="AlphaFoldDB" id="A0AAE4SJ42"/>
<evidence type="ECO:0000313" key="2">
    <source>
        <dbReference type="EMBL" id="MDV0612098.1"/>
    </source>
</evidence>
<reference evidence="2" key="1">
    <citation type="submission" date="2023-10" db="EMBL/GenBank/DDBJ databases">
        <title>Surveillance and assessment of the effects of hospital wastewater treatment on clearance of pathogenic bacterial and antimicrobial resistance genes.</title>
        <authorList>
            <person name="Wu Y."/>
        </authorList>
    </citation>
    <scope>NUCLEOTIDE SEQUENCE</scope>
    <source>
        <strain evidence="2">23-M-SY-8</strain>
    </source>
</reference>
<proteinExistence type="predicted"/>
<dbReference type="GeneID" id="64309910"/>
<gene>
    <name evidence="2" type="ORF">RZO73_16405</name>
</gene>
<comment type="caution">
    <text evidence="2">The sequence shown here is derived from an EMBL/GenBank/DDBJ whole genome shotgun (WGS) entry which is preliminary data.</text>
</comment>
<protein>
    <submittedName>
        <fullName evidence="2">Uncharacterized protein</fullName>
    </submittedName>
</protein>